<dbReference type="Pfam" id="PF02317">
    <property type="entry name" value="Octopine_DH"/>
    <property type="match status" value="1"/>
</dbReference>
<feature type="domain" description="Pyrroline-5-carboxylate reductase catalytic N-terminal" evidence="2">
    <location>
        <begin position="23"/>
        <end position="125"/>
    </location>
</feature>
<dbReference type="InterPro" id="IPR036291">
    <property type="entry name" value="NAD(P)-bd_dom_sf"/>
</dbReference>
<proteinExistence type="predicted"/>
<dbReference type="AlphaFoldDB" id="A0A7S3L101"/>
<dbReference type="Pfam" id="PF03807">
    <property type="entry name" value="F420_oxidored"/>
    <property type="match status" value="1"/>
</dbReference>
<dbReference type="EMBL" id="HBIM01001485">
    <property type="protein sequence ID" value="CAE0403074.1"/>
    <property type="molecule type" value="Transcribed_RNA"/>
</dbReference>
<evidence type="ECO:0008006" key="4">
    <source>
        <dbReference type="Google" id="ProtNLM"/>
    </source>
</evidence>
<dbReference type="PANTHER" id="PTHR38015:SF1">
    <property type="entry name" value="OPINE DEHYDROGENASE DOMAIN-CONTAINING PROTEIN"/>
    <property type="match status" value="1"/>
</dbReference>
<evidence type="ECO:0000259" key="1">
    <source>
        <dbReference type="Pfam" id="PF02317"/>
    </source>
</evidence>
<gene>
    <name evidence="3" type="ORF">ACOF00016_LOCUS1297</name>
</gene>
<evidence type="ECO:0000313" key="3">
    <source>
        <dbReference type="EMBL" id="CAE0403074.1"/>
    </source>
</evidence>
<dbReference type="InterPro" id="IPR028939">
    <property type="entry name" value="P5C_Rdtase_cat_N"/>
</dbReference>
<evidence type="ECO:0000259" key="2">
    <source>
        <dbReference type="Pfam" id="PF03807"/>
    </source>
</evidence>
<dbReference type="PANTHER" id="PTHR38015">
    <property type="entry name" value="BLR6086 PROTEIN"/>
    <property type="match status" value="1"/>
</dbReference>
<organism evidence="3">
    <name type="scientific">Amphora coffeiformis</name>
    <dbReference type="NCBI Taxonomy" id="265554"/>
    <lineage>
        <taxon>Eukaryota</taxon>
        <taxon>Sar</taxon>
        <taxon>Stramenopiles</taxon>
        <taxon>Ochrophyta</taxon>
        <taxon>Bacillariophyta</taxon>
        <taxon>Bacillariophyceae</taxon>
        <taxon>Bacillariophycidae</taxon>
        <taxon>Thalassiophysales</taxon>
        <taxon>Catenulaceae</taxon>
        <taxon>Amphora</taxon>
    </lineage>
</organism>
<dbReference type="Gene3D" id="3.40.50.720">
    <property type="entry name" value="NAD(P)-binding Rossmann-like Domain"/>
    <property type="match status" value="1"/>
</dbReference>
<name>A0A7S3L101_9STRA</name>
<feature type="domain" description="Opine dehydrogenase" evidence="1">
    <location>
        <begin position="214"/>
        <end position="379"/>
    </location>
</feature>
<dbReference type="SUPFAM" id="SSF51735">
    <property type="entry name" value="NAD(P)-binding Rossmann-fold domains"/>
    <property type="match status" value="1"/>
</dbReference>
<dbReference type="SUPFAM" id="SSF48179">
    <property type="entry name" value="6-phosphogluconate dehydrogenase C-terminal domain-like"/>
    <property type="match status" value="1"/>
</dbReference>
<reference evidence="3" key="1">
    <citation type="submission" date="2021-01" db="EMBL/GenBank/DDBJ databases">
        <authorList>
            <person name="Corre E."/>
            <person name="Pelletier E."/>
            <person name="Niang G."/>
            <person name="Scheremetjew M."/>
            <person name="Finn R."/>
            <person name="Kale V."/>
            <person name="Holt S."/>
            <person name="Cochrane G."/>
            <person name="Meng A."/>
            <person name="Brown T."/>
            <person name="Cohen L."/>
        </authorList>
    </citation>
    <scope>NUCLEOTIDE SEQUENCE</scope>
    <source>
        <strain evidence="3">CCMP127</strain>
    </source>
</reference>
<dbReference type="Gene3D" id="1.10.1040.10">
    <property type="entry name" value="N-(1-d-carboxylethyl)-l-norvaline Dehydrogenase, domain 2"/>
    <property type="match status" value="1"/>
</dbReference>
<dbReference type="InterPro" id="IPR051729">
    <property type="entry name" value="Opine/Lysopine_DH"/>
</dbReference>
<protein>
    <recommendedName>
        <fullName evidence="4">Opine dehydrogenase domain-containing protein</fullName>
    </recommendedName>
</protein>
<dbReference type="InterPro" id="IPR013328">
    <property type="entry name" value="6PGD_dom2"/>
</dbReference>
<accession>A0A7S3L101</accession>
<sequence length="419" mass="47787">MDTMDTNTNQSPFPMKETIKSTVTVVGGGSSAHVLIPFLFKCGHRVNLMTRRPEQWKRQVSVELRTMDDKTIDTIQGSLNKISSVPAEVIPEADVIILCMPVHQYPHALHRIAPYINISKHEVFVGTVYGQAGFNWMCHEVERKLQLKNITCFAVGLIPWICRTIEYGSKGVNYGCKKRNIVAVSPANRFEKLNDLVLNDMCYSIHGTGKFLQACSFLSLTLSVDNQIIHPSRCYGLWMRYGGKWATEKDIPYFYKDYDALSADILRQLDADYTRIRDAVRKHFPHQPFNYMLDYLTLERFTHESQNDDIQKSFQESKQLGLIKTPCVQLETGEYGIDIQSRFFTDDIPFGLLIAKWVAEQLHVDTPMIDEIITWAQTLRGWEFLNEDGTIKIQNAVKGNFVSGIPPAYGITSVDSILE</sequence>
<dbReference type="GO" id="GO:0016491">
    <property type="term" value="F:oxidoreductase activity"/>
    <property type="evidence" value="ECO:0007669"/>
    <property type="project" value="InterPro"/>
</dbReference>
<dbReference type="InterPro" id="IPR008927">
    <property type="entry name" value="6-PGluconate_DH-like_C_sf"/>
</dbReference>
<dbReference type="InterPro" id="IPR003421">
    <property type="entry name" value="Opine_DH"/>
</dbReference>